<dbReference type="PaxDb" id="65489-OBART06G01260.1"/>
<keyword evidence="1" id="KW-0472">Membrane</keyword>
<dbReference type="Proteomes" id="UP000026960">
    <property type="component" value="Chromosome 6"/>
</dbReference>
<dbReference type="Gramene" id="OBART06G01260.1">
    <property type="protein sequence ID" value="OBART06G01260.1"/>
    <property type="gene ID" value="OBART06G01260"/>
</dbReference>
<keyword evidence="3" id="KW-1185">Reference proteome</keyword>
<feature type="transmembrane region" description="Helical" evidence="1">
    <location>
        <begin position="23"/>
        <end position="45"/>
    </location>
</feature>
<evidence type="ECO:0008006" key="4">
    <source>
        <dbReference type="Google" id="ProtNLM"/>
    </source>
</evidence>
<evidence type="ECO:0000313" key="2">
    <source>
        <dbReference type="EnsemblPlants" id="OBART06G01260.1"/>
    </source>
</evidence>
<sequence>MHNEEEGKKGEAEEETLFRWLDLVRYAAAAVVASLAVAVLVGAILEVLRPDELDISVAHGSVVAEAQPPRRPKSIKLTIHLFASNPSGRAAISFVDVLITIVADSNDVPMHTSRNFSIPLVDFPTTAPQQTIERLSVESTKAPMEILGGYFISKLADGKSVAVTMLVQGTRKTQVGTLNGGRVSTTQHKVTYTCLGITLGVDRSLNSTGDNVHCINKGSNN</sequence>
<reference evidence="2" key="1">
    <citation type="journal article" date="2009" name="Rice">
        <title>De Novo Next Generation Sequencing of Plant Genomes.</title>
        <authorList>
            <person name="Rounsley S."/>
            <person name="Marri P.R."/>
            <person name="Yu Y."/>
            <person name="He R."/>
            <person name="Sisneros N."/>
            <person name="Goicoechea J.L."/>
            <person name="Lee S.J."/>
            <person name="Angelova A."/>
            <person name="Kudrna D."/>
            <person name="Luo M."/>
            <person name="Affourtit J."/>
            <person name="Desany B."/>
            <person name="Knight J."/>
            <person name="Niazi F."/>
            <person name="Egholm M."/>
            <person name="Wing R.A."/>
        </authorList>
    </citation>
    <scope>NUCLEOTIDE SEQUENCE [LARGE SCALE GENOMIC DNA]</scope>
    <source>
        <strain evidence="2">cv. IRGC 105608</strain>
    </source>
</reference>
<dbReference type="HOGENOM" id="CLU_100781_0_0_1"/>
<evidence type="ECO:0000313" key="3">
    <source>
        <dbReference type="Proteomes" id="UP000026960"/>
    </source>
</evidence>
<dbReference type="PANTHER" id="PTHR36480">
    <property type="entry name" value="OS06G0118900 PROTEIN-RELATED"/>
    <property type="match status" value="1"/>
</dbReference>
<name>A0A0D3GC50_9ORYZ</name>
<accession>A0A0D3GC50</accession>
<organism evidence="2">
    <name type="scientific">Oryza barthii</name>
    <dbReference type="NCBI Taxonomy" id="65489"/>
    <lineage>
        <taxon>Eukaryota</taxon>
        <taxon>Viridiplantae</taxon>
        <taxon>Streptophyta</taxon>
        <taxon>Embryophyta</taxon>
        <taxon>Tracheophyta</taxon>
        <taxon>Spermatophyta</taxon>
        <taxon>Magnoliopsida</taxon>
        <taxon>Liliopsida</taxon>
        <taxon>Poales</taxon>
        <taxon>Poaceae</taxon>
        <taxon>BOP clade</taxon>
        <taxon>Oryzoideae</taxon>
        <taxon>Oryzeae</taxon>
        <taxon>Oryzinae</taxon>
        <taxon>Oryza</taxon>
    </lineage>
</organism>
<keyword evidence="1" id="KW-0812">Transmembrane</keyword>
<dbReference type="AlphaFoldDB" id="A0A0D3GC50"/>
<proteinExistence type="predicted"/>
<keyword evidence="1" id="KW-1133">Transmembrane helix</keyword>
<dbReference type="PANTHER" id="PTHR36480:SF10">
    <property type="entry name" value="LATE EMBRYOGENESIS ABUNDANT PROTEIN LEA-2 SUBGROUP DOMAIN-CONTAINING PROTEIN"/>
    <property type="match status" value="1"/>
</dbReference>
<dbReference type="EnsemblPlants" id="OBART06G01260.1">
    <property type="protein sequence ID" value="OBART06G01260.1"/>
    <property type="gene ID" value="OBART06G01260"/>
</dbReference>
<evidence type="ECO:0000256" key="1">
    <source>
        <dbReference type="SAM" id="Phobius"/>
    </source>
</evidence>
<reference evidence="2" key="2">
    <citation type="submission" date="2015-03" db="UniProtKB">
        <authorList>
            <consortium name="EnsemblPlants"/>
        </authorList>
    </citation>
    <scope>IDENTIFICATION</scope>
</reference>
<protein>
    <recommendedName>
        <fullName evidence="4">Late embryogenesis abundant protein LEA-2 subgroup domain-containing protein</fullName>
    </recommendedName>
</protein>